<dbReference type="PROSITE" id="PS51679">
    <property type="entry name" value="SAM_MT_C5"/>
    <property type="match status" value="1"/>
</dbReference>
<evidence type="ECO:0000256" key="1">
    <source>
        <dbReference type="ARBA" id="ARBA00022603"/>
    </source>
</evidence>
<dbReference type="PANTHER" id="PTHR10629:SF52">
    <property type="entry name" value="DNA (CYTOSINE-5)-METHYLTRANSFERASE 1"/>
    <property type="match status" value="1"/>
</dbReference>
<dbReference type="KEGG" id="aaqu:D3M96_05415"/>
<keyword evidence="3 6" id="KW-0949">S-adenosyl-L-methionine</keyword>
<evidence type="ECO:0000256" key="8">
    <source>
        <dbReference type="RuleBase" id="RU000417"/>
    </source>
</evidence>
<comment type="catalytic activity">
    <reaction evidence="5 8">
        <text>a 2'-deoxycytidine in DNA + S-adenosyl-L-methionine = a 5-methyl-2'-deoxycytidine in DNA + S-adenosyl-L-homocysteine + H(+)</text>
        <dbReference type="Rhea" id="RHEA:13681"/>
        <dbReference type="Rhea" id="RHEA-COMP:11369"/>
        <dbReference type="Rhea" id="RHEA-COMP:11370"/>
        <dbReference type="ChEBI" id="CHEBI:15378"/>
        <dbReference type="ChEBI" id="CHEBI:57856"/>
        <dbReference type="ChEBI" id="CHEBI:59789"/>
        <dbReference type="ChEBI" id="CHEBI:85452"/>
        <dbReference type="ChEBI" id="CHEBI:85454"/>
        <dbReference type="EC" id="2.1.1.37"/>
    </reaction>
</comment>
<dbReference type="InterPro" id="IPR018117">
    <property type="entry name" value="C5_DNA_meth_AS"/>
</dbReference>
<dbReference type="GO" id="GO:0009307">
    <property type="term" value="P:DNA restriction-modification system"/>
    <property type="evidence" value="ECO:0007669"/>
    <property type="project" value="UniProtKB-KW"/>
</dbReference>
<reference evidence="9 10" key="1">
    <citation type="submission" date="2018-09" db="EMBL/GenBank/DDBJ databases">
        <title>Complete genome sequence of the hydrocarbonoclastic bacterium Alcaligenes aquatilis QD168, isolated from a crude-oil polluted marine sediment of Central Chile.</title>
        <authorList>
            <person name="Duran R.E."/>
            <person name="Barra B."/>
            <person name="Salva-Serra F."/>
            <person name="Mendez V."/>
            <person name="Moore E.R.B."/>
            <person name="Seeger M."/>
        </authorList>
    </citation>
    <scope>NUCLEOTIDE SEQUENCE [LARGE SCALE GENOMIC DNA]</scope>
    <source>
        <strain evidence="9 10">QD168</strain>
    </source>
</reference>
<protein>
    <recommendedName>
        <fullName evidence="8">Cytosine-specific methyltransferase</fullName>
        <ecNumber evidence="8">2.1.1.37</ecNumber>
    </recommendedName>
</protein>
<dbReference type="NCBIfam" id="TIGR00675">
    <property type="entry name" value="dcm"/>
    <property type="match status" value="1"/>
</dbReference>
<dbReference type="OrthoDB" id="9813719at2"/>
<dbReference type="GO" id="GO:0003886">
    <property type="term" value="F:DNA (cytosine-5-)-methyltransferase activity"/>
    <property type="evidence" value="ECO:0007669"/>
    <property type="project" value="UniProtKB-EC"/>
</dbReference>
<dbReference type="Proteomes" id="UP000268070">
    <property type="component" value="Chromosome"/>
</dbReference>
<dbReference type="RefSeq" id="WP_121738277.1">
    <property type="nucleotide sequence ID" value="NZ_CP032153.1"/>
</dbReference>
<feature type="active site" evidence="6">
    <location>
        <position position="85"/>
    </location>
</feature>
<evidence type="ECO:0000313" key="9">
    <source>
        <dbReference type="EMBL" id="AYN20023.1"/>
    </source>
</evidence>
<dbReference type="InterPro" id="IPR001525">
    <property type="entry name" value="C5_MeTfrase"/>
</dbReference>
<dbReference type="Pfam" id="PF00145">
    <property type="entry name" value="DNA_methylase"/>
    <property type="match status" value="1"/>
</dbReference>
<dbReference type="EC" id="2.1.1.37" evidence="8"/>
<dbReference type="Gene3D" id="3.90.120.10">
    <property type="entry name" value="DNA Methylase, subunit A, domain 2"/>
    <property type="match status" value="1"/>
</dbReference>
<evidence type="ECO:0000256" key="4">
    <source>
        <dbReference type="ARBA" id="ARBA00022747"/>
    </source>
</evidence>
<evidence type="ECO:0000256" key="2">
    <source>
        <dbReference type="ARBA" id="ARBA00022679"/>
    </source>
</evidence>
<dbReference type="REBASE" id="276177">
    <property type="entry name" value="M.Aaq168ORF5415P"/>
</dbReference>
<dbReference type="GO" id="GO:0032259">
    <property type="term" value="P:methylation"/>
    <property type="evidence" value="ECO:0007669"/>
    <property type="project" value="UniProtKB-KW"/>
</dbReference>
<accession>A0A3G2HSB9</accession>
<organism evidence="9 10">
    <name type="scientific">Alcaligenes aquatilis</name>
    <dbReference type="NCBI Taxonomy" id="323284"/>
    <lineage>
        <taxon>Bacteria</taxon>
        <taxon>Pseudomonadati</taxon>
        <taxon>Pseudomonadota</taxon>
        <taxon>Betaproteobacteria</taxon>
        <taxon>Burkholderiales</taxon>
        <taxon>Alcaligenaceae</taxon>
        <taxon>Alcaligenes</taxon>
    </lineage>
</organism>
<dbReference type="PROSITE" id="PS00094">
    <property type="entry name" value="C5_MTASE_1"/>
    <property type="match status" value="1"/>
</dbReference>
<sequence>MKKKNLTAIDLFCGAGGLTLGLKQAGFRVLVGVELNPIAAETYRLNHDDVEVYEKDICDINPFEILEKFKLKPGDLDLLAGCPPCQGFSSQRTRNKTNAQRDPRNELIFEFFRFVEALLPKTVMLENVPGLAKNWRIFKLKENLELLGYVVEENSISIHDAADYGVPQRRRRLLFKASRLGVISDAPKIKRRKTVKESIFDLKPAGLSGDELHDHGEDRSEKVKRIMSLVPKDGGSRTDLPREYWLECHKRSPGGYRDVYGRMKWDDVSPTITGGCHNPSKGRFIHPEFDRAITLREAALLQTFPMSYKFSLARGKDSVALMIGNALPPNFIENHARQYVLHIKEAQQ</sequence>
<name>A0A3G2HSB9_9BURK</name>
<dbReference type="EMBL" id="CP032153">
    <property type="protein sequence ID" value="AYN20023.1"/>
    <property type="molecule type" value="Genomic_DNA"/>
</dbReference>
<dbReference type="InterPro" id="IPR029063">
    <property type="entry name" value="SAM-dependent_MTases_sf"/>
</dbReference>
<comment type="similarity">
    <text evidence="6 7">Belongs to the class I-like SAM-binding methyltransferase superfamily. C5-methyltransferase family.</text>
</comment>
<evidence type="ECO:0000256" key="3">
    <source>
        <dbReference type="ARBA" id="ARBA00022691"/>
    </source>
</evidence>
<dbReference type="PRINTS" id="PR00105">
    <property type="entry name" value="C5METTRFRASE"/>
</dbReference>
<dbReference type="GO" id="GO:0003677">
    <property type="term" value="F:DNA binding"/>
    <property type="evidence" value="ECO:0007669"/>
    <property type="project" value="TreeGrafter"/>
</dbReference>
<keyword evidence="4" id="KW-0680">Restriction system</keyword>
<keyword evidence="2 6" id="KW-0808">Transferase</keyword>
<dbReference type="InterPro" id="IPR050390">
    <property type="entry name" value="C5-Methyltransferase"/>
</dbReference>
<dbReference type="SUPFAM" id="SSF53335">
    <property type="entry name" value="S-adenosyl-L-methionine-dependent methyltransferases"/>
    <property type="match status" value="1"/>
</dbReference>
<dbReference type="AlphaFoldDB" id="A0A3G2HSB9"/>
<keyword evidence="1 6" id="KW-0489">Methyltransferase</keyword>
<gene>
    <name evidence="9" type="ORF">D3M96_05415</name>
</gene>
<evidence type="ECO:0000256" key="5">
    <source>
        <dbReference type="ARBA" id="ARBA00047422"/>
    </source>
</evidence>
<dbReference type="GO" id="GO:0044027">
    <property type="term" value="P:negative regulation of gene expression via chromosomal CpG island methylation"/>
    <property type="evidence" value="ECO:0007669"/>
    <property type="project" value="TreeGrafter"/>
</dbReference>
<dbReference type="Gene3D" id="3.40.50.150">
    <property type="entry name" value="Vaccinia Virus protein VP39"/>
    <property type="match status" value="1"/>
</dbReference>
<evidence type="ECO:0000256" key="7">
    <source>
        <dbReference type="RuleBase" id="RU000416"/>
    </source>
</evidence>
<proteinExistence type="inferred from homology"/>
<dbReference type="PANTHER" id="PTHR10629">
    <property type="entry name" value="CYTOSINE-SPECIFIC METHYLTRANSFERASE"/>
    <property type="match status" value="1"/>
</dbReference>
<evidence type="ECO:0000313" key="10">
    <source>
        <dbReference type="Proteomes" id="UP000268070"/>
    </source>
</evidence>
<evidence type="ECO:0000256" key="6">
    <source>
        <dbReference type="PROSITE-ProRule" id="PRU01016"/>
    </source>
</evidence>